<dbReference type="Proteomes" id="UP001253851">
    <property type="component" value="Unassembled WGS sequence"/>
</dbReference>
<sequence length="63" mass="7442">MDILEVFWTNVDWHLKAKKVALRKTHENARKKRAGIQLRTVEDIAKSLDIDDYSILFEKVESQ</sequence>
<organism evidence="1 2">
    <name type="scientific">Enterococcus casseliflavus</name>
    <name type="common">Enterococcus flavescens</name>
    <dbReference type="NCBI Taxonomy" id="37734"/>
    <lineage>
        <taxon>Bacteria</taxon>
        <taxon>Bacillati</taxon>
        <taxon>Bacillota</taxon>
        <taxon>Bacilli</taxon>
        <taxon>Lactobacillales</taxon>
        <taxon>Enterococcaceae</taxon>
        <taxon>Enterococcus</taxon>
    </lineage>
</organism>
<accession>A0ABD5FJK9</accession>
<gene>
    <name evidence="1" type="ORF">P7I34_04360</name>
</gene>
<reference evidence="1 2" key="1">
    <citation type="submission" date="2023-03" db="EMBL/GenBank/DDBJ databases">
        <authorList>
            <person name="Shen W."/>
            <person name="Cai J."/>
        </authorList>
    </citation>
    <scope>NUCLEOTIDE SEQUENCE [LARGE SCALE GENOMIC DNA]</scope>
    <source>
        <strain evidence="1 2">B516</strain>
    </source>
</reference>
<dbReference type="AlphaFoldDB" id="A0ABD5FJK9"/>
<proteinExistence type="predicted"/>
<dbReference type="RefSeq" id="WP_311957171.1">
    <property type="nucleotide sequence ID" value="NZ_JARQDZ010000002.1"/>
</dbReference>
<dbReference type="EMBL" id="JARQDZ010000002">
    <property type="protein sequence ID" value="MDT2981884.1"/>
    <property type="molecule type" value="Genomic_DNA"/>
</dbReference>
<evidence type="ECO:0000313" key="2">
    <source>
        <dbReference type="Proteomes" id="UP001253851"/>
    </source>
</evidence>
<evidence type="ECO:0000313" key="1">
    <source>
        <dbReference type="EMBL" id="MDT2981884.1"/>
    </source>
</evidence>
<evidence type="ECO:0008006" key="3">
    <source>
        <dbReference type="Google" id="ProtNLM"/>
    </source>
</evidence>
<protein>
    <recommendedName>
        <fullName evidence="3">XRE family transcriptional regulator</fullName>
    </recommendedName>
</protein>
<comment type="caution">
    <text evidence="1">The sequence shown here is derived from an EMBL/GenBank/DDBJ whole genome shotgun (WGS) entry which is preliminary data.</text>
</comment>
<name>A0ABD5FJK9_ENTCA</name>